<dbReference type="EMBL" id="CM037157">
    <property type="protein sequence ID" value="KAH7848394.1"/>
    <property type="molecule type" value="Genomic_DNA"/>
</dbReference>
<reference evidence="1 2" key="1">
    <citation type="journal article" date="2021" name="Hortic Res">
        <title>High-quality reference genome and annotation aids understanding of berry development for evergreen blueberry (Vaccinium darrowii).</title>
        <authorList>
            <person name="Yu J."/>
            <person name="Hulse-Kemp A.M."/>
            <person name="Babiker E."/>
            <person name="Staton M."/>
        </authorList>
    </citation>
    <scope>NUCLEOTIDE SEQUENCE [LARGE SCALE GENOMIC DNA]</scope>
    <source>
        <strain evidence="2">cv. NJ 8807/NJ 8810</strain>
        <tissue evidence="1">Young leaf</tissue>
    </source>
</reference>
<gene>
    <name evidence="1" type="ORF">Vadar_002240</name>
</gene>
<accession>A0ACB7Y5W0</accession>
<sequence>MIPYNSSAPTPAKDPSTNFLKEPSVFSLKKPSTGFSQQKVLTGFSSNDPGTSSTIKTELIGSMRKASTSLFTVPGTFSYQKGQLGHGDTIQHDRSTVVSELSKHKIIGAGAGRSHTVVVTKDAISFAFGWNKHGQLGSGSMKNETESFPVRCLVYEVKSAVCGGDFTAWLTSAEGASILTAGLPQYGQLGHGTDNEFNTKESSVRLAYEGQPRPKALASLAGETIVKVACGTNHIHTAFCGFEWLCLHVGLWWLWKVGGCFCRLQLCYLGVLLLMNAFEVLDMKLEFSDGIVVSFPWSSYFLSSEYRLGHRGQRDEWLPFRADVFTRHNVLPPNAVISAGSVNSSWTAGGGQLYTWGKIKNTDLLQFPRKWRFLMACMSSGCYLVGVRVWVSNAENVFTGGYFFHSVACGFAHSMVVIDRTNIGDRLDQLDVYDGKAFAEGVVEWWSCGSTDDPENVLMRVKKSSNVRCLEKFTLKLHFFHNSNIVKSWISNAIKRKLRKVQKLELHVHFTGGLPIQLPRATFICETLVELTLYGSFSVKTPASVWLPNLKILTTVDLSSENGDSAQKLIHGCPVLEYLDVYRGDVESGENVEHFGAHIEASAARINIDLSDSGPINSINILKLLRGVANVKFLWFHADVKEYVQPTFPTLKNLTHLRLTSGLDCNGFNLNFLNDFLKFSPNLQVLVLEVC</sequence>
<protein>
    <submittedName>
        <fullName evidence="1">Uncharacterized protein</fullName>
    </submittedName>
</protein>
<organism evidence="1 2">
    <name type="scientific">Vaccinium darrowii</name>
    <dbReference type="NCBI Taxonomy" id="229202"/>
    <lineage>
        <taxon>Eukaryota</taxon>
        <taxon>Viridiplantae</taxon>
        <taxon>Streptophyta</taxon>
        <taxon>Embryophyta</taxon>
        <taxon>Tracheophyta</taxon>
        <taxon>Spermatophyta</taxon>
        <taxon>Magnoliopsida</taxon>
        <taxon>eudicotyledons</taxon>
        <taxon>Gunneridae</taxon>
        <taxon>Pentapetalae</taxon>
        <taxon>asterids</taxon>
        <taxon>Ericales</taxon>
        <taxon>Ericaceae</taxon>
        <taxon>Vaccinioideae</taxon>
        <taxon>Vaccinieae</taxon>
        <taxon>Vaccinium</taxon>
    </lineage>
</organism>
<comment type="caution">
    <text evidence="1">The sequence shown here is derived from an EMBL/GenBank/DDBJ whole genome shotgun (WGS) entry which is preliminary data.</text>
</comment>
<keyword evidence="2" id="KW-1185">Reference proteome</keyword>
<proteinExistence type="predicted"/>
<evidence type="ECO:0000313" key="1">
    <source>
        <dbReference type="EMBL" id="KAH7848394.1"/>
    </source>
</evidence>
<evidence type="ECO:0000313" key="2">
    <source>
        <dbReference type="Proteomes" id="UP000828048"/>
    </source>
</evidence>
<name>A0ACB7Y5W0_9ERIC</name>
<dbReference type="Proteomes" id="UP000828048">
    <property type="component" value="Chromosome 7"/>
</dbReference>